<dbReference type="STRING" id="45235.A0A2K3QDV6"/>
<evidence type="ECO:0000313" key="3">
    <source>
        <dbReference type="Proteomes" id="UP000236621"/>
    </source>
</evidence>
<dbReference type="GO" id="GO:0001181">
    <property type="term" value="F:RNA polymerase I general transcription initiation factor activity"/>
    <property type="evidence" value="ECO:0007669"/>
    <property type="project" value="TreeGrafter"/>
</dbReference>
<proteinExistence type="predicted"/>
<dbReference type="CDD" id="cd00167">
    <property type="entry name" value="SANT"/>
    <property type="match status" value="1"/>
</dbReference>
<sequence>MDPDNAHSVDEAESVQSVHCADGPVEAERQIHLPGCTSADDNSDELSSENGGVSECVDPGDGLGERSHRKRPAEDAAADRSFKRHKGILNTGYIELLNRDINDAAHRVCLDDDINLGRSRIGLTTWSSLEKRQFFEALARLGRHNLLGIASRVNSKSLVEIQQYINFLQDAQERRRLFDRRSILGPAEFPSAVELSQRCCHAQEEASDALSLRQEQKETQREEKKWGSYWDITPMIAAKLDREQDADVNQLLPFAELFHLSRWLKLSDRFFMNSSIPGSNWNYVDDVPPSMWATTFGDFYSLAMSVTRRLVQATLFISMSRIRAKRELVPNTRDIVRTADVDAAIASLGMPPNAQHHWLKSARRLRLDVYEEPPDQDEEADEGPMTYDEVEAALSDEQDDHGPRQTKTNMVTQDSASDDDGDDDEDTTNDSNEEKMAPEDEEENEINCEANEILWHSAAGLRDIQSARHTLKRCLAMERRQEEQADRRDVYASYQAEAEMWSVLQKPPPMDIPEKQDPGRPERSNLDVESIYPMRRDWATQLQYCGEWETLDESNNQGA</sequence>
<feature type="region of interest" description="Disordered" evidence="1">
    <location>
        <begin position="395"/>
        <end position="445"/>
    </location>
</feature>
<gene>
    <name evidence="2" type="ORF">TCAP_04343</name>
</gene>
<evidence type="ECO:0000256" key="1">
    <source>
        <dbReference type="SAM" id="MobiDB-lite"/>
    </source>
</evidence>
<name>A0A2K3QDV6_9HYPO</name>
<dbReference type="GO" id="GO:0000182">
    <property type="term" value="F:rDNA binding"/>
    <property type="evidence" value="ECO:0007669"/>
    <property type="project" value="TreeGrafter"/>
</dbReference>
<dbReference type="PANTHER" id="PTHR28079">
    <property type="entry name" value="RNA POLYMERASE I-SPECIFIC TRANSCRIPTION INITIATION FACTOR RRN5"/>
    <property type="match status" value="1"/>
</dbReference>
<dbReference type="GO" id="GO:0006361">
    <property type="term" value="P:transcription initiation at RNA polymerase I promoter"/>
    <property type="evidence" value="ECO:0007669"/>
    <property type="project" value="TreeGrafter"/>
</dbReference>
<dbReference type="GO" id="GO:0042790">
    <property type="term" value="P:nucleolar large rRNA transcription by RNA polymerase I"/>
    <property type="evidence" value="ECO:0007669"/>
    <property type="project" value="InterPro"/>
</dbReference>
<feature type="region of interest" description="Disordered" evidence="1">
    <location>
        <begin position="1"/>
        <end position="79"/>
    </location>
</feature>
<dbReference type="AlphaFoldDB" id="A0A2K3QDV6"/>
<dbReference type="GO" id="GO:0003743">
    <property type="term" value="F:translation initiation factor activity"/>
    <property type="evidence" value="ECO:0007669"/>
    <property type="project" value="UniProtKB-KW"/>
</dbReference>
<feature type="region of interest" description="Disordered" evidence="1">
    <location>
        <begin position="504"/>
        <end position="525"/>
    </location>
</feature>
<dbReference type="OrthoDB" id="2240312at2759"/>
<dbReference type="SUPFAM" id="SSF46689">
    <property type="entry name" value="Homeodomain-like"/>
    <property type="match status" value="1"/>
</dbReference>
<comment type="caution">
    <text evidence="2">The sequence shown here is derived from an EMBL/GenBank/DDBJ whole genome shotgun (WGS) entry which is preliminary data.</text>
</comment>
<dbReference type="PANTHER" id="PTHR28079:SF1">
    <property type="entry name" value="RNA POLYMERASE I-SPECIFIC TRANSCRIPTION INITIATION FACTOR RRN5"/>
    <property type="match status" value="1"/>
</dbReference>
<dbReference type="InterPro" id="IPR009057">
    <property type="entry name" value="Homeodomain-like_sf"/>
</dbReference>
<feature type="compositionally biased region" description="Basic and acidic residues" evidence="1">
    <location>
        <begin position="512"/>
        <end position="525"/>
    </location>
</feature>
<dbReference type="EMBL" id="NRSZ01000683">
    <property type="protein sequence ID" value="PNY25725.1"/>
    <property type="molecule type" value="Genomic_DNA"/>
</dbReference>
<protein>
    <submittedName>
        <fullName evidence="2">RNA polymerase I-specific transcription initiation factor rrn5</fullName>
    </submittedName>
</protein>
<organism evidence="2 3">
    <name type="scientific">Tolypocladium capitatum</name>
    <dbReference type="NCBI Taxonomy" id="45235"/>
    <lineage>
        <taxon>Eukaryota</taxon>
        <taxon>Fungi</taxon>
        <taxon>Dikarya</taxon>
        <taxon>Ascomycota</taxon>
        <taxon>Pezizomycotina</taxon>
        <taxon>Sordariomycetes</taxon>
        <taxon>Hypocreomycetidae</taxon>
        <taxon>Hypocreales</taxon>
        <taxon>Ophiocordycipitaceae</taxon>
        <taxon>Tolypocladium</taxon>
    </lineage>
</organism>
<reference evidence="2 3" key="1">
    <citation type="submission" date="2017-08" db="EMBL/GenBank/DDBJ databases">
        <title>Harnessing the power of phylogenomics to disentangle the directionality and signatures of interkingdom host jumping in the parasitic fungal genus Tolypocladium.</title>
        <authorList>
            <person name="Quandt C.A."/>
            <person name="Patterson W."/>
            <person name="Spatafora J.W."/>
        </authorList>
    </citation>
    <scope>NUCLEOTIDE SEQUENCE [LARGE SCALE GENOMIC DNA]</scope>
    <source>
        <strain evidence="2 3">CBS 113982</strain>
    </source>
</reference>
<dbReference type="Gene3D" id="1.10.10.60">
    <property type="entry name" value="Homeodomain-like"/>
    <property type="match status" value="1"/>
</dbReference>
<feature type="compositionally biased region" description="Acidic residues" evidence="1">
    <location>
        <begin position="416"/>
        <end position="428"/>
    </location>
</feature>
<keyword evidence="2" id="KW-0396">Initiation factor</keyword>
<evidence type="ECO:0000313" key="2">
    <source>
        <dbReference type="EMBL" id="PNY25725.1"/>
    </source>
</evidence>
<accession>A0A2K3QDV6</accession>
<feature type="compositionally biased region" description="Basic and acidic residues" evidence="1">
    <location>
        <begin position="1"/>
        <end position="10"/>
    </location>
</feature>
<dbReference type="InterPro" id="IPR039601">
    <property type="entry name" value="Rrn5"/>
</dbReference>
<keyword evidence="2" id="KW-0648">Protein biosynthesis</keyword>
<dbReference type="GO" id="GO:0000500">
    <property type="term" value="C:RNA polymerase I upstream activating factor complex"/>
    <property type="evidence" value="ECO:0007669"/>
    <property type="project" value="InterPro"/>
</dbReference>
<keyword evidence="3" id="KW-1185">Reference proteome</keyword>
<dbReference type="InterPro" id="IPR001005">
    <property type="entry name" value="SANT/Myb"/>
</dbReference>
<dbReference type="Proteomes" id="UP000236621">
    <property type="component" value="Unassembled WGS sequence"/>
</dbReference>